<keyword evidence="1" id="KW-0479">Metal-binding</keyword>
<evidence type="ECO:0000313" key="11">
    <source>
        <dbReference type="Proteomes" id="UP000012073"/>
    </source>
</evidence>
<dbReference type="InterPro" id="IPR010666">
    <property type="entry name" value="Znf_GRF"/>
</dbReference>
<reference evidence="11" key="1">
    <citation type="journal article" date="2013" name="Proc. Natl. Acad. Sci. U.S.A.">
        <title>Genome structure and metabolic features in the red seaweed Chondrus crispus shed light on evolution of the Archaeplastida.</title>
        <authorList>
            <person name="Collen J."/>
            <person name="Porcel B."/>
            <person name="Carre W."/>
            <person name="Ball S.G."/>
            <person name="Chaparro C."/>
            <person name="Tonon T."/>
            <person name="Barbeyron T."/>
            <person name="Michel G."/>
            <person name="Noel B."/>
            <person name="Valentin K."/>
            <person name="Elias M."/>
            <person name="Artiguenave F."/>
            <person name="Arun A."/>
            <person name="Aury J.M."/>
            <person name="Barbosa-Neto J.F."/>
            <person name="Bothwell J.H."/>
            <person name="Bouget F.Y."/>
            <person name="Brillet L."/>
            <person name="Cabello-Hurtado F."/>
            <person name="Capella-Gutierrez S."/>
            <person name="Charrier B."/>
            <person name="Cladiere L."/>
            <person name="Cock J.M."/>
            <person name="Coelho S.M."/>
            <person name="Colleoni C."/>
            <person name="Czjzek M."/>
            <person name="Da Silva C."/>
            <person name="Delage L."/>
            <person name="Denoeud F."/>
            <person name="Deschamps P."/>
            <person name="Dittami S.M."/>
            <person name="Gabaldon T."/>
            <person name="Gachon C.M."/>
            <person name="Groisillier A."/>
            <person name="Herve C."/>
            <person name="Jabbari K."/>
            <person name="Katinka M."/>
            <person name="Kloareg B."/>
            <person name="Kowalczyk N."/>
            <person name="Labadie K."/>
            <person name="Leblanc C."/>
            <person name="Lopez P.J."/>
            <person name="McLachlan D.H."/>
            <person name="Meslet-Cladiere L."/>
            <person name="Moustafa A."/>
            <person name="Nehr Z."/>
            <person name="Nyvall Collen P."/>
            <person name="Panaud O."/>
            <person name="Partensky F."/>
            <person name="Poulain J."/>
            <person name="Rensing S.A."/>
            <person name="Rousvoal S."/>
            <person name="Samson G."/>
            <person name="Symeonidi A."/>
            <person name="Weissenbach J."/>
            <person name="Zambounis A."/>
            <person name="Wincker P."/>
            <person name="Boyen C."/>
        </authorList>
    </citation>
    <scope>NUCLEOTIDE SEQUENCE [LARGE SCALE GENOMIC DNA]</scope>
    <source>
        <strain evidence="11">cv. Stackhouse</strain>
    </source>
</reference>
<evidence type="ECO:0000256" key="3">
    <source>
        <dbReference type="ARBA" id="ARBA00022801"/>
    </source>
</evidence>
<dbReference type="Gramene" id="CDF38923">
    <property type="protein sequence ID" value="CDF38923"/>
    <property type="gene ID" value="CHC_T00001253001"/>
</dbReference>
<dbReference type="Gene3D" id="3.40.50.300">
    <property type="entry name" value="P-loop containing nucleotide triphosphate hydrolases"/>
    <property type="match status" value="1"/>
</dbReference>
<gene>
    <name evidence="10" type="ORF">CHC_T00001253001</name>
</gene>
<dbReference type="GO" id="GO:0016787">
    <property type="term" value="F:hydrolase activity"/>
    <property type="evidence" value="ECO:0007669"/>
    <property type="project" value="UniProtKB-KW"/>
</dbReference>
<dbReference type="GeneID" id="17326545"/>
<dbReference type="PANTHER" id="PTHR45766">
    <property type="entry name" value="DNA ANNEALING HELICASE AND ENDONUCLEASE ZRANB3 FAMILY MEMBER"/>
    <property type="match status" value="1"/>
</dbReference>
<dbReference type="SUPFAM" id="SSF52540">
    <property type="entry name" value="P-loop containing nucleoside triphosphate hydrolases"/>
    <property type="match status" value="2"/>
</dbReference>
<dbReference type="SMART" id="SM00490">
    <property type="entry name" value="HELICc"/>
    <property type="match status" value="1"/>
</dbReference>
<dbReference type="CDD" id="cd18010">
    <property type="entry name" value="DEXHc_HARP_SMARCAL1"/>
    <property type="match status" value="1"/>
</dbReference>
<dbReference type="Pfam" id="PF00271">
    <property type="entry name" value="Helicase_C"/>
    <property type="match status" value="1"/>
</dbReference>
<feature type="domain" description="Helicase C-terminal" evidence="8">
    <location>
        <begin position="642"/>
        <end position="802"/>
    </location>
</feature>
<dbReference type="InterPro" id="IPR001650">
    <property type="entry name" value="Helicase_C-like"/>
</dbReference>
<protein>
    <submittedName>
        <fullName evidence="10">Uncharacterized protein</fullName>
    </submittedName>
</protein>
<evidence type="ECO:0000256" key="2">
    <source>
        <dbReference type="ARBA" id="ARBA00022771"/>
    </source>
</evidence>
<dbReference type="GO" id="GO:0005524">
    <property type="term" value="F:ATP binding"/>
    <property type="evidence" value="ECO:0007669"/>
    <property type="project" value="InterPro"/>
</dbReference>
<accession>R7QMC9</accession>
<name>R7QMC9_CHOCR</name>
<dbReference type="GO" id="GO:0008270">
    <property type="term" value="F:zinc ion binding"/>
    <property type="evidence" value="ECO:0007669"/>
    <property type="project" value="UniProtKB-KW"/>
</dbReference>
<dbReference type="PhylomeDB" id="R7QMC9"/>
<dbReference type="AlphaFoldDB" id="R7QMC9"/>
<dbReference type="InterPro" id="IPR038718">
    <property type="entry name" value="SNF2-like_sf"/>
</dbReference>
<dbReference type="STRING" id="2769.R7QMC9"/>
<dbReference type="EMBL" id="HG001976">
    <property type="protein sequence ID" value="CDF38923.1"/>
    <property type="molecule type" value="Genomic_DNA"/>
</dbReference>
<evidence type="ECO:0000256" key="1">
    <source>
        <dbReference type="ARBA" id="ARBA00022723"/>
    </source>
</evidence>
<dbReference type="Proteomes" id="UP000012073">
    <property type="component" value="Unassembled WGS sequence"/>
</dbReference>
<feature type="domain" description="GRF-type" evidence="9">
    <location>
        <begin position="145"/>
        <end position="187"/>
    </location>
</feature>
<keyword evidence="3" id="KW-0378">Hydrolase</keyword>
<dbReference type="GO" id="GO:0043596">
    <property type="term" value="C:nuclear replication fork"/>
    <property type="evidence" value="ECO:0007669"/>
    <property type="project" value="TreeGrafter"/>
</dbReference>
<keyword evidence="11" id="KW-1185">Reference proteome</keyword>
<dbReference type="OrthoDB" id="448448at2759"/>
<sequence length="923" mass="103975">MTSTGAGSTGEKCDVHGVWTEEITVKPVGLQPGRRYLRCSLPLPQRCQFFRLLETIQNRAPRQDFRRSSVEMPGRSAPFFQHEKDARSRNGPSSRLNQATSLGSRQTSIGGFRIGSSRGVDDRRSRPSSAGNTSIMGEEAAAEKCRCGNDAVKRTVRKEGPNKGKNFWVCRKPHGEQCGWFEWAVAPASPHRDTRKRPHSRYREDSFGQQGGSNETSTDISRAERIHEPAEKRARHAPQHSVSITLEDIDHVSFTITTNGPAELKEALQNYEHAKVKKTNFLGVEKVTIPIENTFSCEAYVEASVRTQFEYGTPREIICRIIEYRAAENKREEQGGIFTQSLEGVLPEIMCEKLMEFQWEGIHFALKRGGRCLFGDDMGLGKTLQAIAVARVYMNDWPLLIVCPSSLRLNWKEELLKWLDHDLDEEDILVIMTGRDIDRPLERVNIVSYDLLRKIPPAFLRRCQFIIADESHYLKSMTAKRSQALTPLIKGAKRALLLSGTPALSRPVELFPQINAISPLLFPLYQEYVERYCAAHVGRFGYDVSGASNLDELHTMLRGSLLIRRKKEEVLSQLPDKQRQVLWVQTKAKAMKEVESAMVKMEKLKDEARNPSSEGRARALNFDIKAAQNELYKLTAFAKIESVKEFCKDTAETGCKFIVFLHHKEVMTQLNEFVTSKLKLGRICIDGSTPQGNRQNLCRQFQEDPKCRVALLSITAAGVGLTLTKATVVLFAELYWNPGSLLQAEDRAHRIGQKDCVLVKYLLARKTIDESMWSTIRRKLTVVGHSLTGTAARMELTEDKDAGDPKQKDISSFFKAKTKSASLKICSTTQLTEVVEIDDEEDETPQATAQNGDKDNSLPDEDNMFPASLRDMQKPPLHAEVLHVPDDFGDMDLKAARARQAQLDADIAFARKLQAQFDAEEAL</sequence>
<dbReference type="Pfam" id="PF00176">
    <property type="entry name" value="SNF2-rel_dom"/>
    <property type="match status" value="1"/>
</dbReference>
<feature type="compositionally biased region" description="Polar residues" evidence="6">
    <location>
        <begin position="90"/>
        <end position="107"/>
    </location>
</feature>
<dbReference type="GO" id="GO:0006281">
    <property type="term" value="P:DNA repair"/>
    <property type="evidence" value="ECO:0007669"/>
    <property type="project" value="TreeGrafter"/>
</dbReference>
<dbReference type="InterPro" id="IPR027417">
    <property type="entry name" value="P-loop_NTPase"/>
</dbReference>
<feature type="compositionally biased region" description="Low complexity" evidence="6">
    <location>
        <begin position="108"/>
        <end position="118"/>
    </location>
</feature>
<dbReference type="PROSITE" id="PS51192">
    <property type="entry name" value="HELICASE_ATP_BIND_1"/>
    <property type="match status" value="1"/>
</dbReference>
<dbReference type="PANTHER" id="PTHR45766:SF6">
    <property type="entry name" value="SWI_SNF-RELATED MATRIX-ASSOCIATED ACTIN-DEPENDENT REGULATOR OF CHROMATIN SUBFAMILY A-LIKE PROTEIN 1"/>
    <property type="match status" value="1"/>
</dbReference>
<dbReference type="CDD" id="cd18793">
    <property type="entry name" value="SF2_C_SNF"/>
    <property type="match status" value="1"/>
</dbReference>
<keyword evidence="4" id="KW-0862">Zinc</keyword>
<evidence type="ECO:0000259" key="9">
    <source>
        <dbReference type="PROSITE" id="PS51999"/>
    </source>
</evidence>
<dbReference type="PROSITE" id="PS51999">
    <property type="entry name" value="ZF_GRF"/>
    <property type="match status" value="1"/>
</dbReference>
<proteinExistence type="predicted"/>
<evidence type="ECO:0000256" key="6">
    <source>
        <dbReference type="SAM" id="MobiDB-lite"/>
    </source>
</evidence>
<evidence type="ECO:0000313" key="10">
    <source>
        <dbReference type="EMBL" id="CDF38923.1"/>
    </source>
</evidence>
<dbReference type="SMART" id="SM00487">
    <property type="entry name" value="DEXDc"/>
    <property type="match status" value="1"/>
</dbReference>
<dbReference type="Pfam" id="PF06839">
    <property type="entry name" value="Zn_ribbon_GRF"/>
    <property type="match status" value="1"/>
</dbReference>
<dbReference type="InterPro" id="IPR014001">
    <property type="entry name" value="Helicase_ATP-bd"/>
</dbReference>
<keyword evidence="2 5" id="KW-0863">Zinc-finger</keyword>
<evidence type="ECO:0000256" key="4">
    <source>
        <dbReference type="ARBA" id="ARBA00022833"/>
    </source>
</evidence>
<organism evidence="10 11">
    <name type="scientific">Chondrus crispus</name>
    <name type="common">Carrageen Irish moss</name>
    <name type="synonym">Polymorpha crispa</name>
    <dbReference type="NCBI Taxonomy" id="2769"/>
    <lineage>
        <taxon>Eukaryota</taxon>
        <taxon>Rhodophyta</taxon>
        <taxon>Florideophyceae</taxon>
        <taxon>Rhodymeniophycidae</taxon>
        <taxon>Gigartinales</taxon>
        <taxon>Gigartinaceae</taxon>
        <taxon>Chondrus</taxon>
    </lineage>
</organism>
<dbReference type="InterPro" id="IPR049730">
    <property type="entry name" value="SNF2/RAD54-like_C"/>
</dbReference>
<feature type="region of interest" description="Disordered" evidence="6">
    <location>
        <begin position="188"/>
        <end position="222"/>
    </location>
</feature>
<evidence type="ECO:0000256" key="5">
    <source>
        <dbReference type="PROSITE-ProRule" id="PRU01343"/>
    </source>
</evidence>
<evidence type="ECO:0000259" key="7">
    <source>
        <dbReference type="PROSITE" id="PS51192"/>
    </source>
</evidence>
<dbReference type="KEGG" id="ccp:CHC_T00001253001"/>
<feature type="domain" description="Helicase ATP-binding" evidence="7">
    <location>
        <begin position="363"/>
        <end position="520"/>
    </location>
</feature>
<dbReference type="Gene3D" id="3.40.50.10810">
    <property type="entry name" value="Tandem AAA-ATPase domain"/>
    <property type="match status" value="1"/>
</dbReference>
<dbReference type="PROSITE" id="PS51194">
    <property type="entry name" value="HELICASE_CTER"/>
    <property type="match status" value="1"/>
</dbReference>
<dbReference type="RefSeq" id="XP_005718828.1">
    <property type="nucleotide sequence ID" value="XM_005718771.1"/>
</dbReference>
<evidence type="ECO:0000259" key="8">
    <source>
        <dbReference type="PROSITE" id="PS51194"/>
    </source>
</evidence>
<dbReference type="InterPro" id="IPR000330">
    <property type="entry name" value="SNF2_N"/>
</dbReference>
<dbReference type="GO" id="GO:0031297">
    <property type="term" value="P:replication fork processing"/>
    <property type="evidence" value="ECO:0007669"/>
    <property type="project" value="TreeGrafter"/>
</dbReference>
<feature type="region of interest" description="Disordered" evidence="6">
    <location>
        <begin position="836"/>
        <end position="870"/>
    </location>
</feature>
<feature type="region of interest" description="Disordered" evidence="6">
    <location>
        <begin position="62"/>
        <end position="141"/>
    </location>
</feature>